<evidence type="ECO:0000313" key="1">
    <source>
        <dbReference type="EMBL" id="EOQ59505.1"/>
    </source>
</evidence>
<gene>
    <name evidence="1" type="ORF">IAY_03810</name>
</gene>
<dbReference type="RefSeq" id="WP_000505331.1">
    <property type="nucleotide sequence ID" value="NZ_KB976041.1"/>
</dbReference>
<dbReference type="EMBL" id="AHCJ01000063">
    <property type="protein sequence ID" value="EOQ59505.1"/>
    <property type="molecule type" value="Genomic_DNA"/>
</dbReference>
<evidence type="ECO:0000313" key="2">
    <source>
        <dbReference type="Proteomes" id="UP000014060"/>
    </source>
</evidence>
<comment type="caution">
    <text evidence="1">The sequence shown here is derived from an EMBL/GenBank/DDBJ whole genome shotgun (WGS) entry which is preliminary data.</text>
</comment>
<proteinExistence type="predicted"/>
<accession>A0ABC9SUA1</accession>
<protein>
    <submittedName>
        <fullName evidence="1">Uncharacterized protein</fullName>
    </submittedName>
</protein>
<sequence>MGFEPKETALKVAEADNKRLTKTYFDPGWIVFNSNTGDKSDVCMSISNVTCTVMLNSDKSNQVSFSYILNNNRTVLGDAVWNLVF</sequence>
<dbReference type="AlphaFoldDB" id="A0ABC9SUA1"/>
<organism evidence="1 2">
    <name type="scientific">Bacillus cereus TIAC219</name>
    <dbReference type="NCBI Taxonomy" id="718222"/>
    <lineage>
        <taxon>Bacteria</taxon>
        <taxon>Bacillati</taxon>
        <taxon>Bacillota</taxon>
        <taxon>Bacilli</taxon>
        <taxon>Bacillales</taxon>
        <taxon>Bacillaceae</taxon>
        <taxon>Bacillus</taxon>
        <taxon>Bacillus cereus group</taxon>
    </lineage>
</organism>
<reference evidence="1 2" key="1">
    <citation type="submission" date="2013-01" db="EMBL/GenBank/DDBJ databases">
        <title>The Genome Sequence of Bacillus cereus TIAC219.</title>
        <authorList>
            <consortium name="The Broad Institute Genome Sequencing Platform"/>
            <consortium name="The Broad Institute Genome Sequencing Center for Infectious Disease"/>
            <person name="Feldgarden M."/>
            <person name="Van der Auwera G.A."/>
            <person name="Mahillon J."/>
            <person name="Duprez V."/>
            <person name="Timmery S."/>
            <person name="Mattelet C."/>
            <person name="Dierick K."/>
            <person name="Sun M."/>
            <person name="Yu Z."/>
            <person name="Zhu L."/>
            <person name="Hu X."/>
            <person name="Shank E.B."/>
            <person name="Swiecicka I."/>
            <person name="Hansen B.M."/>
            <person name="Andrup L."/>
            <person name="Walker B."/>
            <person name="Young S.K."/>
            <person name="Zeng Q."/>
            <person name="Gargeya S."/>
            <person name="Fitzgerald M."/>
            <person name="Haas B."/>
            <person name="Abouelleil A."/>
            <person name="Alvarado L."/>
            <person name="Arachchi H.M."/>
            <person name="Berlin A.M."/>
            <person name="Chapman S.B."/>
            <person name="Dewar J."/>
            <person name="Goldberg J."/>
            <person name="Griggs A."/>
            <person name="Gujja S."/>
            <person name="Hansen M."/>
            <person name="Howarth C."/>
            <person name="Imamovic A."/>
            <person name="Larimer J."/>
            <person name="McCowan C."/>
            <person name="Murphy C."/>
            <person name="Neiman D."/>
            <person name="Pearson M."/>
            <person name="Priest M."/>
            <person name="Roberts A."/>
            <person name="Saif S."/>
            <person name="Shea T."/>
            <person name="Sisk P."/>
            <person name="Sykes S."/>
            <person name="Wortman J."/>
            <person name="Nusbaum C."/>
            <person name="Birren B."/>
        </authorList>
    </citation>
    <scope>NUCLEOTIDE SEQUENCE [LARGE SCALE GENOMIC DNA]</scope>
    <source>
        <strain evidence="1 2">TIAC219</strain>
    </source>
</reference>
<dbReference type="Proteomes" id="UP000014060">
    <property type="component" value="Unassembled WGS sequence"/>
</dbReference>
<name>A0ABC9SUA1_BACCE</name>